<accession>C2G3G0</accession>
<keyword evidence="1" id="KW-1133">Transmembrane helix</keyword>
<dbReference type="AlphaFoldDB" id="C2G3G0"/>
<dbReference type="Proteomes" id="UP000006241">
    <property type="component" value="Unassembled WGS sequence"/>
</dbReference>
<evidence type="ECO:0000313" key="2">
    <source>
        <dbReference type="EMBL" id="EEI90165.1"/>
    </source>
</evidence>
<feature type="transmembrane region" description="Helical" evidence="1">
    <location>
        <begin position="7"/>
        <end position="30"/>
    </location>
</feature>
<keyword evidence="1" id="KW-0812">Transmembrane</keyword>
<reference evidence="2 3" key="1">
    <citation type="submission" date="2009-01" db="EMBL/GenBank/DDBJ databases">
        <authorList>
            <person name="Qin X."/>
            <person name="Bachman B."/>
            <person name="Battles P."/>
            <person name="Bell A."/>
            <person name="Bess C."/>
            <person name="Bickham C."/>
            <person name="Chaboub L."/>
            <person name="Chen D."/>
            <person name="Coyle M."/>
            <person name="Deiros D.R."/>
            <person name="Dinh H."/>
            <person name="Forbes L."/>
            <person name="Fowler G."/>
            <person name="Francisco L."/>
            <person name="Fu Q."/>
            <person name="Gubbala S."/>
            <person name="Hale W."/>
            <person name="Han Y."/>
            <person name="Hemphill L."/>
            <person name="Highlander S.K."/>
            <person name="Hirani K."/>
            <person name="Hogues M."/>
            <person name="Jackson L."/>
            <person name="Jakkamsetti A."/>
            <person name="Javaid M."/>
            <person name="Jiang H."/>
            <person name="Korchina V."/>
            <person name="Kovar C."/>
            <person name="Lara F."/>
            <person name="Lee S."/>
            <person name="Mata R."/>
            <person name="Mathew T."/>
            <person name="Moen C."/>
            <person name="Morales K."/>
            <person name="Munidasa M."/>
            <person name="Nazareth L."/>
            <person name="Ngo R."/>
            <person name="Nguyen L."/>
            <person name="Okwuonu G."/>
            <person name="Ongeri F."/>
            <person name="Patil S."/>
            <person name="Petrosino J."/>
            <person name="Pham C."/>
            <person name="Pham P."/>
            <person name="Pu L.-L."/>
            <person name="Puazo M."/>
            <person name="Raj R."/>
            <person name="Reid J."/>
            <person name="Rouhana J."/>
            <person name="Saada N."/>
            <person name="Shang Y."/>
            <person name="Simmons D."/>
            <person name="Thornton R."/>
            <person name="Warren J."/>
            <person name="Weissenberger G."/>
            <person name="Zhang J."/>
            <person name="Zhang L."/>
            <person name="Zhou C."/>
            <person name="Zhu D."/>
            <person name="Muzny D."/>
            <person name="Worley K."/>
            <person name="Gibbs R."/>
        </authorList>
    </citation>
    <scope>NUCLEOTIDE SEQUENCE [LARGE SCALE GENOMIC DNA]</scope>
    <source>
        <strain evidence="2 3">ATCC 33300</strain>
    </source>
</reference>
<dbReference type="HOGENOM" id="CLU_1022720_0_0_10"/>
<protein>
    <submittedName>
        <fullName evidence="2">Uncharacterized protein</fullName>
    </submittedName>
</protein>
<gene>
    <name evidence="2" type="ORF">HMPREF0765_4116</name>
</gene>
<evidence type="ECO:0000256" key="1">
    <source>
        <dbReference type="SAM" id="Phobius"/>
    </source>
</evidence>
<keyword evidence="1" id="KW-0472">Membrane</keyword>
<name>C2G3G0_SPHSI</name>
<evidence type="ECO:0000313" key="3">
    <source>
        <dbReference type="Proteomes" id="UP000006241"/>
    </source>
</evidence>
<comment type="caution">
    <text evidence="2">The sequence shown here is derived from an EMBL/GenBank/DDBJ whole genome shotgun (WGS) entry which is preliminary data.</text>
</comment>
<dbReference type="RefSeq" id="WP_003003455.1">
    <property type="nucleotide sequence ID" value="NZ_GG668630.1"/>
</dbReference>
<proteinExistence type="predicted"/>
<organism evidence="2 3">
    <name type="scientific">Sphingobacterium spiritivorum ATCC 33300</name>
    <dbReference type="NCBI Taxonomy" id="525372"/>
    <lineage>
        <taxon>Bacteria</taxon>
        <taxon>Pseudomonadati</taxon>
        <taxon>Bacteroidota</taxon>
        <taxon>Sphingobacteriia</taxon>
        <taxon>Sphingobacteriales</taxon>
        <taxon>Sphingobacteriaceae</taxon>
        <taxon>Sphingobacterium</taxon>
    </lineage>
</organism>
<sequence length="272" mass="31877">MNKYLKGCLIVFAVLLCIGLLIIAWIWWALENRHKNAERDGVEISLICDTVKMVTEQPALGFIKFEASDLETLKFQILRDGKFIEEKIIRTDFTKKNDDIIWKVSIPYKQFFKTDTIVLTTANKLIYYISDYHHYAYLQYGMFGYLGSHDCRFSENCIINGRHSSGIIDRMDGWVNVEKARHITYLDPSTDEYEAFARSMPVKTRDAEIIFQDNRANKTLYSMYSYGIEVTPNGSYYVFAEELENRRGHMDVIKINTKTGAYKRYKNYPFEN</sequence>
<dbReference type="EMBL" id="ACHB01000092">
    <property type="protein sequence ID" value="EEI90165.1"/>
    <property type="molecule type" value="Genomic_DNA"/>
</dbReference>